<dbReference type="Pfam" id="PF13883">
    <property type="entry name" value="CREG_beta-barrel"/>
    <property type="match status" value="1"/>
</dbReference>
<evidence type="ECO:0000259" key="8">
    <source>
        <dbReference type="Pfam" id="PF13883"/>
    </source>
</evidence>
<proteinExistence type="inferred from homology"/>
<dbReference type="SUPFAM" id="SSF50475">
    <property type="entry name" value="FMN-binding split barrel"/>
    <property type="match status" value="1"/>
</dbReference>
<feature type="region of interest" description="Disordered" evidence="6">
    <location>
        <begin position="19"/>
        <end position="38"/>
    </location>
</feature>
<dbReference type="InterPro" id="IPR012349">
    <property type="entry name" value="Split_barrel_FMN-bd"/>
</dbReference>
<dbReference type="GO" id="GO:0005737">
    <property type="term" value="C:cytoplasm"/>
    <property type="evidence" value="ECO:0007669"/>
    <property type="project" value="UniProtKB-ARBA"/>
</dbReference>
<keyword evidence="9" id="KW-1185">Reference proteome</keyword>
<feature type="signal peptide" evidence="7">
    <location>
        <begin position="1"/>
        <end position="18"/>
    </location>
</feature>
<keyword evidence="3" id="KW-0964">Secreted</keyword>
<dbReference type="RefSeq" id="XP_025830025.1">
    <property type="nucleotide sequence ID" value="XM_025974240.1"/>
</dbReference>
<name>A0A7F5QXT5_AGRPL</name>
<gene>
    <name evidence="10" type="primary">LOC108743077</name>
</gene>
<dbReference type="Gene3D" id="2.30.110.10">
    <property type="entry name" value="Electron Transport, Fmn-binding Protein, Chain A"/>
    <property type="match status" value="1"/>
</dbReference>
<reference evidence="10" key="1">
    <citation type="submission" date="2025-08" db="UniProtKB">
        <authorList>
            <consortium name="RefSeq"/>
        </authorList>
    </citation>
    <scope>IDENTIFICATION</scope>
    <source>
        <tissue evidence="10">Entire body</tissue>
    </source>
</reference>
<comment type="subcellular location">
    <subcellularLocation>
        <location evidence="1">Secreted</location>
    </subcellularLocation>
</comment>
<evidence type="ECO:0000256" key="3">
    <source>
        <dbReference type="ARBA" id="ARBA00022525"/>
    </source>
</evidence>
<comment type="similarity">
    <text evidence="2">Belongs to the CREG family.</text>
</comment>
<evidence type="ECO:0000256" key="6">
    <source>
        <dbReference type="SAM" id="MobiDB-lite"/>
    </source>
</evidence>
<dbReference type="PANTHER" id="PTHR13343">
    <property type="entry name" value="CREG1 PROTEIN"/>
    <property type="match status" value="1"/>
</dbReference>
<dbReference type="GO" id="GO:0012505">
    <property type="term" value="C:endomembrane system"/>
    <property type="evidence" value="ECO:0007669"/>
    <property type="project" value="UniProtKB-ARBA"/>
</dbReference>
<evidence type="ECO:0000256" key="4">
    <source>
        <dbReference type="ARBA" id="ARBA00022729"/>
    </source>
</evidence>
<sequence>MQILVAISICFVVTRAGAAPPTTPETTTSHGPPDPSNAASMARYIIHNSDWASIATISTLSRTNHYPFVNLKSLSDGPPSNGTGVPYLYMTQLDLTGKDVQKNNRVTIMVTLAQSDYCKQQSYDPQDPRCARTILTGRLLKIPQDAPDYQFARNSLFSRHPEMETWPKDHHFYIAKINVEQVLVLDQFGGVKNVAIEDYFNPPTEFSDGVTEIPKDTDKSEIFVFNILK</sequence>
<organism evidence="9 10">
    <name type="scientific">Agrilus planipennis</name>
    <name type="common">Emerald ash borer</name>
    <name type="synonym">Agrilus marcopoli</name>
    <dbReference type="NCBI Taxonomy" id="224129"/>
    <lineage>
        <taxon>Eukaryota</taxon>
        <taxon>Metazoa</taxon>
        <taxon>Ecdysozoa</taxon>
        <taxon>Arthropoda</taxon>
        <taxon>Hexapoda</taxon>
        <taxon>Insecta</taxon>
        <taxon>Pterygota</taxon>
        <taxon>Neoptera</taxon>
        <taxon>Endopterygota</taxon>
        <taxon>Coleoptera</taxon>
        <taxon>Polyphaga</taxon>
        <taxon>Elateriformia</taxon>
        <taxon>Buprestoidea</taxon>
        <taxon>Buprestidae</taxon>
        <taxon>Agrilinae</taxon>
        <taxon>Agrilus</taxon>
    </lineage>
</organism>
<evidence type="ECO:0000256" key="7">
    <source>
        <dbReference type="SAM" id="SignalP"/>
    </source>
</evidence>
<dbReference type="OrthoDB" id="46836at2759"/>
<dbReference type="InterPro" id="IPR055343">
    <property type="entry name" value="CREG_beta-barrel"/>
</dbReference>
<evidence type="ECO:0000313" key="9">
    <source>
        <dbReference type="Proteomes" id="UP000192223"/>
    </source>
</evidence>
<dbReference type="Proteomes" id="UP000192223">
    <property type="component" value="Unplaced"/>
</dbReference>
<keyword evidence="4 7" id="KW-0732">Signal</keyword>
<protein>
    <submittedName>
        <fullName evidence="10">Protein CREG1</fullName>
    </submittedName>
</protein>
<dbReference type="FunFam" id="2.30.110.10:FF:000004">
    <property type="entry name" value="Cellular repressor of E1A-stimulated genes 1"/>
    <property type="match status" value="1"/>
</dbReference>
<dbReference type="PANTHER" id="PTHR13343:SF17">
    <property type="entry name" value="CELLULAR REPRESSOR OF E1A-STIMULATED GENES, ISOFORM A"/>
    <property type="match status" value="1"/>
</dbReference>
<dbReference type="FunCoup" id="A0A7F5QXT5">
    <property type="interactions" value="17"/>
</dbReference>
<accession>A0A7F5QXT5</accession>
<dbReference type="GO" id="GO:0005615">
    <property type="term" value="C:extracellular space"/>
    <property type="evidence" value="ECO:0007669"/>
    <property type="project" value="TreeGrafter"/>
</dbReference>
<dbReference type="AlphaFoldDB" id="A0A7F5QXT5"/>
<evidence type="ECO:0000313" key="10">
    <source>
        <dbReference type="RefSeq" id="XP_025830025.1"/>
    </source>
</evidence>
<dbReference type="KEGG" id="apln:108743077"/>
<keyword evidence="5" id="KW-0325">Glycoprotein</keyword>
<dbReference type="InParanoid" id="A0A7F5QXT5"/>
<feature type="chain" id="PRO_5028911675" evidence="7">
    <location>
        <begin position="19"/>
        <end position="229"/>
    </location>
</feature>
<feature type="domain" description="CREG-like beta-barrel" evidence="8">
    <location>
        <begin position="33"/>
        <end position="201"/>
    </location>
</feature>
<evidence type="ECO:0000256" key="5">
    <source>
        <dbReference type="ARBA" id="ARBA00023180"/>
    </source>
</evidence>
<evidence type="ECO:0000256" key="2">
    <source>
        <dbReference type="ARBA" id="ARBA00009230"/>
    </source>
</evidence>
<evidence type="ECO:0000256" key="1">
    <source>
        <dbReference type="ARBA" id="ARBA00004613"/>
    </source>
</evidence>
<dbReference type="GeneID" id="108743077"/>